<dbReference type="GO" id="GO:0016787">
    <property type="term" value="F:hydrolase activity"/>
    <property type="evidence" value="ECO:0007669"/>
    <property type="project" value="UniProtKB-KW"/>
</dbReference>
<dbReference type="EC" id="3.1.1.103" evidence="3"/>
<sequence length="442" mass="48862">MKPDLGVYWMYRTALTCAILATCVLAQPQTVLAQEQTPTSETPLARVKDIQEYFAQPENAVSFQFASPETHYAWQHVSQFYPTARFARSGMPTVLESAIDESLGDISFSGMDGVTRTVSEHFEAMPLDAMLVMKDGQIVYERYKTMTPDTAHITFSSSKVFSSTILALLEEEGKVDLSKPVTDYVEELKGSVWDTVTLREVADMQTGLNGTEHDEPNPDSRTNPKQIWYRWAATLGIFPNQGENDTFAVLRAMERNKPGGEVFEYNSINTWLLARIAEAVEDRPFAEIFTDRVWSKIGADHDGTFIMSPNGYALAFGMTSVTLRDFARFGSMFTPSSEAVTGSKVVSDEVLKRIQTSGNPDAYPDGYVGKVMSPKFADAAGEISNAYMWDAILPDGDMFKGGVGGQGLYVSPSKDLVAVWFTTGDGSEWNEAMARAIALHFD</sequence>
<feature type="domain" description="Beta-lactamase-related" evidence="2">
    <location>
        <begin position="123"/>
        <end position="437"/>
    </location>
</feature>
<name>A0ABT7FKA3_9RHOB</name>
<evidence type="ECO:0000313" key="3">
    <source>
        <dbReference type="EMBL" id="MDK3075565.1"/>
    </source>
</evidence>
<protein>
    <submittedName>
        <fullName evidence="3">Serine hydrolase domain-containing protein</fullName>
        <ecNumber evidence="3">3.1.1.103</ecNumber>
    </submittedName>
</protein>
<dbReference type="RefSeq" id="WP_284487488.1">
    <property type="nucleotide sequence ID" value="NZ_JASNJE010000041.1"/>
</dbReference>
<evidence type="ECO:0000313" key="4">
    <source>
        <dbReference type="Proteomes" id="UP001227126"/>
    </source>
</evidence>
<dbReference type="InterPro" id="IPR050789">
    <property type="entry name" value="Diverse_Enzym_Activities"/>
</dbReference>
<gene>
    <name evidence="3" type="ORF">QO034_21080</name>
</gene>
<dbReference type="EMBL" id="JASNJE010000041">
    <property type="protein sequence ID" value="MDK3075565.1"/>
    <property type="molecule type" value="Genomic_DNA"/>
</dbReference>
<proteinExistence type="predicted"/>
<keyword evidence="3" id="KW-0378">Hydrolase</keyword>
<reference evidence="3 4" key="1">
    <citation type="submission" date="2023-05" db="EMBL/GenBank/DDBJ databases">
        <title>Sedimentitalea sp. nov. JM2-8.</title>
        <authorList>
            <person name="Huang J."/>
        </authorList>
    </citation>
    <scope>NUCLEOTIDE SEQUENCE [LARGE SCALE GENOMIC DNA]</scope>
    <source>
        <strain evidence="3 4">JM2-8</strain>
    </source>
</reference>
<comment type="caution">
    <text evidence="3">The sequence shown here is derived from an EMBL/GenBank/DDBJ whole genome shotgun (WGS) entry which is preliminary data.</text>
</comment>
<feature type="signal peptide" evidence="1">
    <location>
        <begin position="1"/>
        <end position="33"/>
    </location>
</feature>
<evidence type="ECO:0000259" key="2">
    <source>
        <dbReference type="Pfam" id="PF00144"/>
    </source>
</evidence>
<dbReference type="InterPro" id="IPR012338">
    <property type="entry name" value="Beta-lactam/transpept-like"/>
</dbReference>
<organism evidence="3 4">
    <name type="scientific">Sedimentitalea xiamensis</name>
    <dbReference type="NCBI Taxonomy" id="3050037"/>
    <lineage>
        <taxon>Bacteria</taxon>
        <taxon>Pseudomonadati</taxon>
        <taxon>Pseudomonadota</taxon>
        <taxon>Alphaproteobacteria</taxon>
        <taxon>Rhodobacterales</taxon>
        <taxon>Paracoccaceae</taxon>
        <taxon>Sedimentitalea</taxon>
    </lineage>
</organism>
<dbReference type="Proteomes" id="UP001227126">
    <property type="component" value="Unassembled WGS sequence"/>
</dbReference>
<evidence type="ECO:0000256" key="1">
    <source>
        <dbReference type="SAM" id="SignalP"/>
    </source>
</evidence>
<keyword evidence="1" id="KW-0732">Signal</keyword>
<dbReference type="InterPro" id="IPR001466">
    <property type="entry name" value="Beta-lactam-related"/>
</dbReference>
<dbReference type="PANTHER" id="PTHR43283:SF7">
    <property type="entry name" value="BETA-LACTAMASE-RELATED DOMAIN-CONTAINING PROTEIN"/>
    <property type="match status" value="1"/>
</dbReference>
<feature type="chain" id="PRO_5046548557" evidence="1">
    <location>
        <begin position="34"/>
        <end position="442"/>
    </location>
</feature>
<dbReference type="Pfam" id="PF00144">
    <property type="entry name" value="Beta-lactamase"/>
    <property type="match status" value="1"/>
</dbReference>
<dbReference type="PANTHER" id="PTHR43283">
    <property type="entry name" value="BETA-LACTAMASE-RELATED"/>
    <property type="match status" value="1"/>
</dbReference>
<dbReference type="SUPFAM" id="SSF56601">
    <property type="entry name" value="beta-lactamase/transpeptidase-like"/>
    <property type="match status" value="1"/>
</dbReference>
<keyword evidence="4" id="KW-1185">Reference proteome</keyword>
<dbReference type="Gene3D" id="3.40.710.10">
    <property type="entry name" value="DD-peptidase/beta-lactamase superfamily"/>
    <property type="match status" value="1"/>
</dbReference>
<accession>A0ABT7FKA3</accession>